<dbReference type="FunFam" id="1.10.150.900:FF:000001">
    <property type="entry name" value="Aminoacylase-1, putative"/>
    <property type="match status" value="1"/>
</dbReference>
<comment type="cofactor">
    <cofactor evidence="10">
        <name>Zn(2+)</name>
        <dbReference type="ChEBI" id="CHEBI:29105"/>
    </cofactor>
    <text evidence="10">Binds 2 Zn(2+) ions per subunit.</text>
</comment>
<keyword evidence="13" id="KW-1185">Reference proteome</keyword>
<dbReference type="PANTHER" id="PTHR45892">
    <property type="entry name" value="AMINOACYLASE-1"/>
    <property type="match status" value="1"/>
</dbReference>
<dbReference type="GO" id="GO:0046872">
    <property type="term" value="F:metal ion binding"/>
    <property type="evidence" value="ECO:0007669"/>
    <property type="project" value="UniProtKB-KW"/>
</dbReference>
<dbReference type="Gene3D" id="1.10.150.900">
    <property type="match status" value="1"/>
</dbReference>
<dbReference type="SUPFAM" id="SSF55031">
    <property type="entry name" value="Bacterial exopeptidase dimerisation domain"/>
    <property type="match status" value="1"/>
</dbReference>
<dbReference type="InterPro" id="IPR052083">
    <property type="entry name" value="Aminoacylase-1_M20A"/>
</dbReference>
<evidence type="ECO:0000256" key="7">
    <source>
        <dbReference type="ARBA" id="ARBA00022833"/>
    </source>
</evidence>
<dbReference type="Proteomes" id="UP001516400">
    <property type="component" value="Unassembled WGS sequence"/>
</dbReference>
<keyword evidence="4" id="KW-0963">Cytoplasm</keyword>
<dbReference type="EMBL" id="JABFTP020000021">
    <property type="protein sequence ID" value="KAL3268598.1"/>
    <property type="molecule type" value="Genomic_DNA"/>
</dbReference>
<evidence type="ECO:0000256" key="1">
    <source>
        <dbReference type="ARBA" id="ARBA00004496"/>
    </source>
</evidence>
<evidence type="ECO:0000313" key="13">
    <source>
        <dbReference type="Proteomes" id="UP001516400"/>
    </source>
</evidence>
<organism evidence="12 13">
    <name type="scientific">Cryptolaemus montrouzieri</name>
    <dbReference type="NCBI Taxonomy" id="559131"/>
    <lineage>
        <taxon>Eukaryota</taxon>
        <taxon>Metazoa</taxon>
        <taxon>Ecdysozoa</taxon>
        <taxon>Arthropoda</taxon>
        <taxon>Hexapoda</taxon>
        <taxon>Insecta</taxon>
        <taxon>Pterygota</taxon>
        <taxon>Neoptera</taxon>
        <taxon>Endopterygota</taxon>
        <taxon>Coleoptera</taxon>
        <taxon>Polyphaga</taxon>
        <taxon>Cucujiformia</taxon>
        <taxon>Coccinelloidea</taxon>
        <taxon>Coccinellidae</taxon>
        <taxon>Scymninae</taxon>
        <taxon>Scymnini</taxon>
        <taxon>Cryptolaemus</taxon>
    </lineage>
</organism>
<evidence type="ECO:0000256" key="10">
    <source>
        <dbReference type="PIRSR" id="PIRSR036696-2"/>
    </source>
</evidence>
<keyword evidence="7 10" id="KW-0862">Zinc</keyword>
<gene>
    <name evidence="12" type="ORF">HHI36_007705</name>
</gene>
<dbReference type="SUPFAM" id="SSF53187">
    <property type="entry name" value="Zn-dependent exopeptidases"/>
    <property type="match status" value="1"/>
</dbReference>
<sequence>MEQINDLALKNFREYLRIPSVHPNVNYNDCVKFLKQLAEDIDLPIEVIRVKPTKPVVLITWKGERPDLPSILLNSHMDVVPVFEDKWKYKPFAADIDNGKIYARGSQDMKSIGIQYLEAIRRLKIKGNICKRNVHVCFVPDEEIGGEEGMKLFVQSEEFKKLNVGVSFDESYASRTNEFVVFYDERVCRQFSIHCKGASGHGSFLLENTPGEKITYILNKFYEFRDSQRELLKSNIHIERGQVTTINCTRISGGVQDNVIPCEMTISFDCRVPSSNLETFEKMMNQWCKDAGEDCDIEYHQKNYPASQTKLDDSNIYWKAFERVSMQMGFKLKPEICPGTTDSRYLRQIGIPAFGFSPINNTVPLLHAHNEFLRVETFLKGIDVYCSVIYELANIVENNY</sequence>
<dbReference type="Pfam" id="PF01546">
    <property type="entry name" value="Peptidase_M20"/>
    <property type="match status" value="1"/>
</dbReference>
<evidence type="ECO:0000256" key="5">
    <source>
        <dbReference type="ARBA" id="ARBA00022723"/>
    </source>
</evidence>
<dbReference type="EC" id="3.5.1.14" evidence="3"/>
<protein>
    <recommendedName>
        <fullName evidence="3">N-acyl-aliphatic-L-amino acid amidohydrolase</fullName>
        <ecNumber evidence="3">3.5.1.14</ecNumber>
    </recommendedName>
    <alternativeName>
        <fullName evidence="8">N-acyl-L-amino-acid amidohydrolase</fullName>
    </alternativeName>
</protein>
<evidence type="ECO:0000256" key="9">
    <source>
        <dbReference type="PIRSR" id="PIRSR036696-1"/>
    </source>
</evidence>
<evidence type="ECO:0000313" key="12">
    <source>
        <dbReference type="EMBL" id="KAL3268598.1"/>
    </source>
</evidence>
<dbReference type="NCBIfam" id="TIGR01880">
    <property type="entry name" value="Ac-peptdase-euk"/>
    <property type="match status" value="1"/>
</dbReference>
<dbReference type="GO" id="GO:0005737">
    <property type="term" value="C:cytoplasm"/>
    <property type="evidence" value="ECO:0007669"/>
    <property type="project" value="UniProtKB-SubCell"/>
</dbReference>
<dbReference type="PROSITE" id="PS00758">
    <property type="entry name" value="ARGE_DAPE_CPG2_1"/>
    <property type="match status" value="1"/>
</dbReference>
<dbReference type="GO" id="GO:0004046">
    <property type="term" value="F:aminoacylase activity"/>
    <property type="evidence" value="ECO:0007669"/>
    <property type="project" value="UniProtKB-EC"/>
</dbReference>
<accession>A0ABD2MQJ8</accession>
<name>A0ABD2MQJ8_9CUCU</name>
<dbReference type="InterPro" id="IPR010159">
    <property type="entry name" value="N-acyl_aa_amidohydrolase"/>
</dbReference>
<feature type="domain" description="Peptidase M20 dimerisation" evidence="11">
    <location>
        <begin position="190"/>
        <end position="292"/>
    </location>
</feature>
<dbReference type="Gene3D" id="3.40.630.10">
    <property type="entry name" value="Zn peptidases"/>
    <property type="match status" value="1"/>
</dbReference>
<feature type="binding site" evidence="10">
    <location>
        <position position="108"/>
    </location>
    <ligand>
        <name>Zn(2+)</name>
        <dbReference type="ChEBI" id="CHEBI:29105"/>
        <label>1</label>
    </ligand>
</feature>
<dbReference type="PANTHER" id="PTHR45892:SF1">
    <property type="entry name" value="AMINOACYLASE-1"/>
    <property type="match status" value="1"/>
</dbReference>
<feature type="binding site" evidence="10">
    <location>
        <position position="170"/>
    </location>
    <ligand>
        <name>Zn(2+)</name>
        <dbReference type="ChEBI" id="CHEBI:29105"/>
        <label>1</label>
    </ligand>
</feature>
<evidence type="ECO:0000256" key="3">
    <source>
        <dbReference type="ARBA" id="ARBA00011913"/>
    </source>
</evidence>
<evidence type="ECO:0000256" key="4">
    <source>
        <dbReference type="ARBA" id="ARBA00022490"/>
    </source>
</evidence>
<evidence type="ECO:0000256" key="8">
    <source>
        <dbReference type="ARBA" id="ARBA00029656"/>
    </source>
</evidence>
<dbReference type="Pfam" id="PF07687">
    <property type="entry name" value="M20_dimer"/>
    <property type="match status" value="1"/>
</dbReference>
<dbReference type="FunFam" id="3.30.70.360:FF:000005">
    <property type="entry name" value="Putative Aminoacylase-1"/>
    <property type="match status" value="1"/>
</dbReference>
<comment type="caution">
    <text evidence="12">The sequence shown here is derived from an EMBL/GenBank/DDBJ whole genome shotgun (WGS) entry which is preliminary data.</text>
</comment>
<reference evidence="12 13" key="1">
    <citation type="journal article" date="2021" name="BMC Biol.">
        <title>Horizontally acquired antibacterial genes associated with adaptive radiation of ladybird beetles.</title>
        <authorList>
            <person name="Li H.S."/>
            <person name="Tang X.F."/>
            <person name="Huang Y.H."/>
            <person name="Xu Z.Y."/>
            <person name="Chen M.L."/>
            <person name="Du X.Y."/>
            <person name="Qiu B.Y."/>
            <person name="Chen P.T."/>
            <person name="Zhang W."/>
            <person name="Slipinski A."/>
            <person name="Escalona H.E."/>
            <person name="Waterhouse R.M."/>
            <person name="Zwick A."/>
            <person name="Pang H."/>
        </authorList>
    </citation>
    <scope>NUCLEOTIDE SEQUENCE [LARGE SCALE GENOMIC DNA]</scope>
    <source>
        <strain evidence="12">SYSU2018</strain>
    </source>
</reference>
<evidence type="ECO:0000259" key="11">
    <source>
        <dbReference type="Pfam" id="PF07687"/>
    </source>
</evidence>
<evidence type="ECO:0000256" key="6">
    <source>
        <dbReference type="ARBA" id="ARBA00022801"/>
    </source>
</evidence>
<keyword evidence="5 10" id="KW-0479">Metal-binding</keyword>
<keyword evidence="6" id="KW-0378">Hydrolase</keyword>
<proteinExistence type="inferred from homology"/>
<comment type="similarity">
    <text evidence="2">Belongs to the peptidase M20A family.</text>
</comment>
<feature type="active site" description="Proton acceptor" evidence="9">
    <location>
        <position position="142"/>
    </location>
</feature>
<dbReference type="InterPro" id="IPR002933">
    <property type="entry name" value="Peptidase_M20"/>
</dbReference>
<dbReference type="InterPro" id="IPR036264">
    <property type="entry name" value="Bact_exopeptidase_dim_dom"/>
</dbReference>
<dbReference type="InterPro" id="IPR011650">
    <property type="entry name" value="Peptidase_M20_dimer"/>
</dbReference>
<feature type="binding site" evidence="10">
    <location>
        <position position="143"/>
    </location>
    <ligand>
        <name>Zn(2+)</name>
        <dbReference type="ChEBI" id="CHEBI:29105"/>
        <label>2</label>
    </ligand>
</feature>
<dbReference type="Gene3D" id="3.30.70.360">
    <property type="match status" value="1"/>
</dbReference>
<evidence type="ECO:0000256" key="2">
    <source>
        <dbReference type="ARBA" id="ARBA00006247"/>
    </source>
</evidence>
<dbReference type="PROSITE" id="PS00759">
    <property type="entry name" value="ARGE_DAPE_CPG2_2"/>
    <property type="match status" value="1"/>
</dbReference>
<comment type="subcellular location">
    <subcellularLocation>
        <location evidence="1">Cytoplasm</location>
    </subcellularLocation>
</comment>
<feature type="binding site" evidence="10">
    <location>
        <position position="367"/>
    </location>
    <ligand>
        <name>Zn(2+)</name>
        <dbReference type="ChEBI" id="CHEBI:29105"/>
        <label>2</label>
    </ligand>
</feature>
<feature type="binding site" evidence="10">
    <location>
        <position position="108"/>
    </location>
    <ligand>
        <name>Zn(2+)</name>
        <dbReference type="ChEBI" id="CHEBI:29105"/>
        <label>2</label>
    </ligand>
</feature>
<feature type="active site" evidence="9">
    <location>
        <position position="78"/>
    </location>
</feature>
<dbReference type="FunFam" id="3.40.630.10:FF:000019">
    <property type="entry name" value="Aminoacylase 1"/>
    <property type="match status" value="1"/>
</dbReference>
<dbReference type="AlphaFoldDB" id="A0ABD2MQJ8"/>
<dbReference type="PIRSF" id="PIRSF036696">
    <property type="entry name" value="ACY-1"/>
    <property type="match status" value="1"/>
</dbReference>
<feature type="binding site" evidence="10">
    <location>
        <position position="76"/>
    </location>
    <ligand>
        <name>Zn(2+)</name>
        <dbReference type="ChEBI" id="CHEBI:29105"/>
        <label>1</label>
    </ligand>
</feature>
<dbReference type="InterPro" id="IPR001261">
    <property type="entry name" value="ArgE/DapE_CS"/>
</dbReference>